<feature type="transmembrane region" description="Helical" evidence="10">
    <location>
        <begin position="51"/>
        <end position="71"/>
    </location>
</feature>
<keyword evidence="3 10" id="KW-0812">Transmembrane</keyword>
<proteinExistence type="predicted"/>
<dbReference type="InterPro" id="IPR050368">
    <property type="entry name" value="ClC-type_chloride_channel"/>
</dbReference>
<keyword evidence="9" id="KW-0407">Ion channel</keyword>
<feature type="transmembrane region" description="Helical" evidence="10">
    <location>
        <begin position="15"/>
        <end position="39"/>
    </location>
</feature>
<evidence type="ECO:0000313" key="11">
    <source>
        <dbReference type="EMBL" id="KRM37403.1"/>
    </source>
</evidence>
<comment type="subcellular location">
    <subcellularLocation>
        <location evidence="1">Membrane</location>
        <topology evidence="1">Multi-pass membrane protein</topology>
    </subcellularLocation>
</comment>
<dbReference type="InterPro" id="IPR014743">
    <property type="entry name" value="Cl-channel_core"/>
</dbReference>
<feature type="transmembrane region" description="Helical" evidence="10">
    <location>
        <begin position="91"/>
        <end position="111"/>
    </location>
</feature>
<dbReference type="InterPro" id="IPR001807">
    <property type="entry name" value="ClC"/>
</dbReference>
<dbReference type="AlphaFoldDB" id="A0A922TNR5"/>
<evidence type="ECO:0000256" key="6">
    <source>
        <dbReference type="ARBA" id="ARBA00023136"/>
    </source>
</evidence>
<keyword evidence="8" id="KW-0868">Chloride</keyword>
<evidence type="ECO:0000313" key="12">
    <source>
        <dbReference type="Proteomes" id="UP000051085"/>
    </source>
</evidence>
<dbReference type="PANTHER" id="PTHR43427">
    <property type="entry name" value="CHLORIDE CHANNEL PROTEIN CLC-E"/>
    <property type="match status" value="1"/>
</dbReference>
<accession>A0A922TNR5</accession>
<evidence type="ECO:0000256" key="9">
    <source>
        <dbReference type="ARBA" id="ARBA00023303"/>
    </source>
</evidence>
<keyword evidence="4 10" id="KW-1133">Transmembrane helix</keyword>
<keyword evidence="5" id="KW-0406">Ion transport</keyword>
<evidence type="ECO:0000256" key="2">
    <source>
        <dbReference type="ARBA" id="ARBA00022448"/>
    </source>
</evidence>
<sequence length="171" mass="19152">MSEKVFRLSKEDEHLLLQCGVAAGLSAAFSAPLAGTVFLLEEITHHFKNKVWVTAFIAAIAADAVTFLFFGTKPCLYLPIKLELPVRAYPWLIVLGLVLGGLAFPFQYFIFSLKYWYRKFPLLPNYYHSILPLLLVIPSASGTPTFSAETTTSSCTWPTRACILTGRRSWK</sequence>
<dbReference type="EMBL" id="AZGO01000037">
    <property type="protein sequence ID" value="KRM37403.1"/>
    <property type="molecule type" value="Genomic_DNA"/>
</dbReference>
<evidence type="ECO:0000256" key="1">
    <source>
        <dbReference type="ARBA" id="ARBA00004141"/>
    </source>
</evidence>
<organism evidence="11 12">
    <name type="scientific">Limosilactobacillus pontis DSM 8475</name>
    <dbReference type="NCBI Taxonomy" id="1423794"/>
    <lineage>
        <taxon>Bacteria</taxon>
        <taxon>Bacillati</taxon>
        <taxon>Bacillota</taxon>
        <taxon>Bacilli</taxon>
        <taxon>Lactobacillales</taxon>
        <taxon>Lactobacillaceae</taxon>
        <taxon>Limosilactobacillus</taxon>
    </lineage>
</organism>
<dbReference type="SUPFAM" id="SSF81340">
    <property type="entry name" value="Clc chloride channel"/>
    <property type="match status" value="1"/>
</dbReference>
<keyword evidence="6 10" id="KW-0472">Membrane</keyword>
<dbReference type="Proteomes" id="UP000051085">
    <property type="component" value="Unassembled WGS sequence"/>
</dbReference>
<gene>
    <name evidence="11" type="ORF">FD34_GL001390</name>
</gene>
<dbReference type="Gene3D" id="1.10.3080.10">
    <property type="entry name" value="Clc chloride channel"/>
    <property type="match status" value="1"/>
</dbReference>
<evidence type="ECO:0000256" key="4">
    <source>
        <dbReference type="ARBA" id="ARBA00022989"/>
    </source>
</evidence>
<dbReference type="Pfam" id="PF00654">
    <property type="entry name" value="Voltage_CLC"/>
    <property type="match status" value="1"/>
</dbReference>
<keyword evidence="7" id="KW-0869">Chloride channel</keyword>
<evidence type="ECO:0000256" key="7">
    <source>
        <dbReference type="ARBA" id="ARBA00023173"/>
    </source>
</evidence>
<dbReference type="GO" id="GO:0005254">
    <property type="term" value="F:chloride channel activity"/>
    <property type="evidence" value="ECO:0007669"/>
    <property type="project" value="UniProtKB-KW"/>
</dbReference>
<keyword evidence="2" id="KW-0813">Transport</keyword>
<reference evidence="11 12" key="1">
    <citation type="journal article" date="2015" name="Genome Announc.">
        <title>Expanding the biotechnology potential of lactobacilli through comparative genomics of 213 strains and associated genera.</title>
        <authorList>
            <person name="Sun Z."/>
            <person name="Harris H.M."/>
            <person name="McCann A."/>
            <person name="Guo C."/>
            <person name="Argimon S."/>
            <person name="Zhang W."/>
            <person name="Yang X."/>
            <person name="Jeffery I.B."/>
            <person name="Cooney J.C."/>
            <person name="Kagawa T.F."/>
            <person name="Liu W."/>
            <person name="Song Y."/>
            <person name="Salvetti E."/>
            <person name="Wrobel A."/>
            <person name="Rasinkangas P."/>
            <person name="Parkhill J."/>
            <person name="Rea M.C."/>
            <person name="O'Sullivan O."/>
            <person name="Ritari J."/>
            <person name="Douillard F.P."/>
            <person name="Paul Ross R."/>
            <person name="Yang R."/>
            <person name="Briner A.E."/>
            <person name="Felis G.E."/>
            <person name="de Vos W.M."/>
            <person name="Barrangou R."/>
            <person name="Klaenhammer T.R."/>
            <person name="Caufield P.W."/>
            <person name="Cui Y."/>
            <person name="Zhang H."/>
            <person name="O'Toole P.W."/>
        </authorList>
    </citation>
    <scope>NUCLEOTIDE SEQUENCE [LARGE SCALE GENOMIC DNA]</scope>
    <source>
        <strain evidence="11 12">DSM 8475</strain>
    </source>
</reference>
<evidence type="ECO:0000256" key="5">
    <source>
        <dbReference type="ARBA" id="ARBA00023065"/>
    </source>
</evidence>
<protein>
    <submittedName>
        <fullName evidence="11">Chloride transporter, clc family</fullName>
    </submittedName>
</protein>
<name>A0A922TNR5_9LACO</name>
<dbReference type="PANTHER" id="PTHR43427:SF6">
    <property type="entry name" value="CHLORIDE CHANNEL PROTEIN CLC-E"/>
    <property type="match status" value="1"/>
</dbReference>
<evidence type="ECO:0000256" key="3">
    <source>
        <dbReference type="ARBA" id="ARBA00022692"/>
    </source>
</evidence>
<evidence type="ECO:0000256" key="10">
    <source>
        <dbReference type="SAM" id="Phobius"/>
    </source>
</evidence>
<dbReference type="GO" id="GO:0034707">
    <property type="term" value="C:chloride channel complex"/>
    <property type="evidence" value="ECO:0007669"/>
    <property type="project" value="UniProtKB-KW"/>
</dbReference>
<evidence type="ECO:0000256" key="8">
    <source>
        <dbReference type="ARBA" id="ARBA00023214"/>
    </source>
</evidence>
<comment type="caution">
    <text evidence="11">The sequence shown here is derived from an EMBL/GenBank/DDBJ whole genome shotgun (WGS) entry which is preliminary data.</text>
</comment>